<feature type="binding site" evidence="2">
    <location>
        <position position="30"/>
    </location>
    <ligand>
        <name>substrate</name>
    </ligand>
</feature>
<dbReference type="GeneID" id="84807900"/>
<comment type="function">
    <text evidence="2">Catalyzes the condensation of isopentenyl diphosphate (IPP) with allylic pyrophosphates generating different type of terpenoids.</text>
</comment>
<comment type="similarity">
    <text evidence="2">Belongs to the UPP synthase family.</text>
</comment>
<feature type="binding site" evidence="2">
    <location>
        <begin position="62"/>
        <end position="64"/>
    </location>
    <ligand>
        <name>substrate</name>
    </ligand>
</feature>
<feature type="binding site" evidence="2">
    <location>
        <position position="204"/>
    </location>
    <ligand>
        <name>Mg(2+)</name>
        <dbReference type="ChEBI" id="CHEBI:18420"/>
    </ligand>
</feature>
<dbReference type="FunFam" id="3.40.1180.10:FF:000001">
    <property type="entry name" value="(2E,6E)-farnesyl-diphosphate-specific ditrans,polycis-undecaprenyl-diphosphate synthase"/>
    <property type="match status" value="1"/>
</dbReference>
<feature type="active site" evidence="2">
    <location>
        <position position="17"/>
    </location>
</feature>
<dbReference type="GO" id="GO:0016094">
    <property type="term" value="P:polyprenol biosynthetic process"/>
    <property type="evidence" value="ECO:0007669"/>
    <property type="project" value="TreeGrafter"/>
</dbReference>
<feature type="binding site" evidence="2">
    <location>
        <position position="34"/>
    </location>
    <ligand>
        <name>substrate</name>
    </ligand>
</feature>
<feature type="binding site" evidence="2">
    <location>
        <position position="17"/>
    </location>
    <ligand>
        <name>Mg(2+)</name>
        <dbReference type="ChEBI" id="CHEBI:18420"/>
    </ligand>
</feature>
<dbReference type="AlphaFoldDB" id="A0A250FR76"/>
<dbReference type="KEGG" id="cgh:CGC50_04895"/>
<dbReference type="PANTHER" id="PTHR10291">
    <property type="entry name" value="DEHYDRODOLICHYL DIPHOSPHATE SYNTHASE FAMILY MEMBER"/>
    <property type="match status" value="1"/>
</dbReference>
<dbReference type="GO" id="GO:0045547">
    <property type="term" value="F:ditrans,polycis-polyprenyl diphosphate synthase [(2E,6E)-farnesyl diphosphate specific] activity"/>
    <property type="evidence" value="ECO:0007669"/>
    <property type="project" value="TreeGrafter"/>
</dbReference>
<sequence>MDIESKMLPRHLAIIMDGNGRWAKQRGKQRILGHEKGAKTVREIIQEVTQLGIPYLTLYTFSTENWKRPKLEVEALMHLLSRYLKKEVEIMQQNNVRLNAIGDLESLPSKIQKELHKAMEATKGNTKTVVSLALGYGGQQEILQMVQHIAQKVQQGELSLDEITAERVQAALYTKEIPPVDLLIRTSGECRISNFLLWQIAYAELYFTDVLWPDFSSEELHKALFNYQNRERRFGKTSEQLS</sequence>
<dbReference type="Pfam" id="PF01255">
    <property type="entry name" value="Prenyltransf"/>
    <property type="match status" value="1"/>
</dbReference>
<feature type="binding site" evidence="2">
    <location>
        <position position="68"/>
    </location>
    <ligand>
        <name>substrate</name>
    </ligand>
</feature>
<comment type="cofactor">
    <cofactor evidence="2">
        <name>Mg(2+)</name>
        <dbReference type="ChEBI" id="CHEBI:18420"/>
    </cofactor>
    <text evidence="2">Binds 2 magnesium ions per subunit.</text>
</comment>
<dbReference type="GO" id="GO:0000287">
    <property type="term" value="F:magnesium ion binding"/>
    <property type="evidence" value="ECO:0007669"/>
    <property type="project" value="UniProtKB-UniRule"/>
</dbReference>
<feature type="binding site" evidence="2">
    <location>
        <position position="185"/>
    </location>
    <ligand>
        <name>substrate</name>
    </ligand>
</feature>
<feature type="binding site" evidence="2">
    <location>
        <position position="66"/>
    </location>
    <ligand>
        <name>substrate</name>
    </ligand>
</feature>
<accession>A0A250FR76</accession>
<feature type="binding site" evidence="2">
    <location>
        <position position="22"/>
    </location>
    <ligand>
        <name>substrate</name>
    </ligand>
</feature>
<name>A0A250FR76_9FLAO</name>
<feature type="binding site" evidence="2">
    <location>
        <begin position="191"/>
        <end position="193"/>
    </location>
    <ligand>
        <name>substrate</name>
    </ligand>
</feature>
<reference evidence="4" key="1">
    <citation type="submission" date="2017-06" db="EMBL/GenBank/DDBJ databases">
        <title>Capnocytophaga spp. assemblies.</title>
        <authorList>
            <person name="Gulvik C.A."/>
        </authorList>
    </citation>
    <scope>NUCLEOTIDE SEQUENCE [LARGE SCALE GENOMIC DNA]</scope>
    <source>
        <strain evidence="4">H1496</strain>
    </source>
</reference>
<evidence type="ECO:0000256" key="1">
    <source>
        <dbReference type="ARBA" id="ARBA00022679"/>
    </source>
</evidence>
<dbReference type="Proteomes" id="UP000217250">
    <property type="component" value="Chromosome"/>
</dbReference>
<keyword evidence="1 2" id="KW-0808">Transferase</keyword>
<dbReference type="SUPFAM" id="SSF64005">
    <property type="entry name" value="Undecaprenyl diphosphate synthase"/>
    <property type="match status" value="1"/>
</dbReference>
<dbReference type="HAMAP" id="MF_01139">
    <property type="entry name" value="ISPT"/>
    <property type="match status" value="1"/>
</dbReference>
<keyword evidence="2" id="KW-0460">Magnesium</keyword>
<dbReference type="Gene3D" id="3.40.1180.10">
    <property type="entry name" value="Decaprenyl diphosphate synthase-like"/>
    <property type="match status" value="1"/>
</dbReference>
<dbReference type="CDD" id="cd00475">
    <property type="entry name" value="Cis_IPPS"/>
    <property type="match status" value="1"/>
</dbReference>
<dbReference type="InterPro" id="IPR018520">
    <property type="entry name" value="UPP_synth-like_CS"/>
</dbReference>
<dbReference type="NCBIfam" id="NF011405">
    <property type="entry name" value="PRK14830.1"/>
    <property type="match status" value="1"/>
</dbReference>
<dbReference type="OrthoDB" id="4191603at2"/>
<proteinExistence type="inferred from homology"/>
<keyword evidence="2" id="KW-0479">Metal-binding</keyword>
<protein>
    <recommendedName>
        <fullName evidence="2">Isoprenyl transferase</fullName>
        <ecNumber evidence="2">2.5.1.-</ecNumber>
    </recommendedName>
</protein>
<dbReference type="NCBIfam" id="TIGR00055">
    <property type="entry name" value="uppS"/>
    <property type="match status" value="1"/>
</dbReference>
<gene>
    <name evidence="3" type="ORF">CGC50_04895</name>
</gene>
<dbReference type="InterPro" id="IPR001441">
    <property type="entry name" value="UPP_synth-like"/>
</dbReference>
<dbReference type="PANTHER" id="PTHR10291:SF0">
    <property type="entry name" value="DEHYDRODOLICHYL DIPHOSPHATE SYNTHASE 2"/>
    <property type="match status" value="1"/>
</dbReference>
<dbReference type="InterPro" id="IPR036424">
    <property type="entry name" value="UPP_synth-like_sf"/>
</dbReference>
<dbReference type="PROSITE" id="PS01066">
    <property type="entry name" value="UPP_SYNTHASE"/>
    <property type="match status" value="1"/>
</dbReference>
<dbReference type="EC" id="2.5.1.-" evidence="2"/>
<dbReference type="EMBL" id="CP022386">
    <property type="protein sequence ID" value="ATA86558.1"/>
    <property type="molecule type" value="Genomic_DNA"/>
</dbReference>
<evidence type="ECO:0000256" key="2">
    <source>
        <dbReference type="HAMAP-Rule" id="MF_01139"/>
    </source>
</evidence>
<comment type="subunit">
    <text evidence="2">Homodimer.</text>
</comment>
<organism evidence="3 4">
    <name type="scientific">Capnocytophaga gingivalis</name>
    <dbReference type="NCBI Taxonomy" id="1017"/>
    <lineage>
        <taxon>Bacteria</taxon>
        <taxon>Pseudomonadati</taxon>
        <taxon>Bacteroidota</taxon>
        <taxon>Flavobacteriia</taxon>
        <taxon>Flavobacteriales</taxon>
        <taxon>Flavobacteriaceae</taxon>
        <taxon>Capnocytophaga</taxon>
    </lineage>
</organism>
<feature type="active site" description="Proton acceptor" evidence="2">
    <location>
        <position position="65"/>
    </location>
</feature>
<evidence type="ECO:0000313" key="4">
    <source>
        <dbReference type="Proteomes" id="UP000217250"/>
    </source>
</evidence>
<dbReference type="RefSeq" id="WP_095909928.1">
    <property type="nucleotide sequence ID" value="NZ_CAUVLU010000002.1"/>
</dbReference>
<feature type="binding site" evidence="2">
    <location>
        <begin position="18"/>
        <end position="21"/>
    </location>
    <ligand>
        <name>substrate</name>
    </ligand>
</feature>
<evidence type="ECO:0000313" key="3">
    <source>
        <dbReference type="EMBL" id="ATA86558.1"/>
    </source>
</evidence>